<dbReference type="EMBL" id="CAKKLH010000257">
    <property type="protein sequence ID" value="CAH0107242.1"/>
    <property type="molecule type" value="Genomic_DNA"/>
</dbReference>
<evidence type="ECO:0000256" key="2">
    <source>
        <dbReference type="ARBA" id="ARBA00007116"/>
    </source>
</evidence>
<dbReference type="GO" id="GO:0003735">
    <property type="term" value="F:structural constituent of ribosome"/>
    <property type="evidence" value="ECO:0007669"/>
    <property type="project" value="InterPro"/>
</dbReference>
<organism evidence="8 9">
    <name type="scientific">Daphnia galeata</name>
    <dbReference type="NCBI Taxonomy" id="27404"/>
    <lineage>
        <taxon>Eukaryota</taxon>
        <taxon>Metazoa</taxon>
        <taxon>Ecdysozoa</taxon>
        <taxon>Arthropoda</taxon>
        <taxon>Crustacea</taxon>
        <taxon>Branchiopoda</taxon>
        <taxon>Diplostraca</taxon>
        <taxon>Cladocera</taxon>
        <taxon>Anomopoda</taxon>
        <taxon>Daphniidae</taxon>
        <taxon>Daphnia</taxon>
    </lineage>
</organism>
<dbReference type="GO" id="GO:0006412">
    <property type="term" value="P:translation"/>
    <property type="evidence" value="ECO:0007669"/>
    <property type="project" value="InterPro"/>
</dbReference>
<evidence type="ECO:0000256" key="1">
    <source>
        <dbReference type="ARBA" id="ARBA00004173"/>
    </source>
</evidence>
<gene>
    <name evidence="8" type="ORF">DGAL_LOCUS10534</name>
</gene>
<dbReference type="GO" id="GO:0005840">
    <property type="term" value="C:ribosome"/>
    <property type="evidence" value="ECO:0007669"/>
    <property type="project" value="UniProtKB-KW"/>
</dbReference>
<dbReference type="PANTHER" id="PTHR12899">
    <property type="entry name" value="39S RIBOSOMAL PROTEIN L18, MITOCHONDRIAL"/>
    <property type="match status" value="1"/>
</dbReference>
<dbReference type="GO" id="GO:0008097">
    <property type="term" value="F:5S rRNA binding"/>
    <property type="evidence" value="ECO:0007669"/>
    <property type="project" value="TreeGrafter"/>
</dbReference>
<dbReference type="InterPro" id="IPR005484">
    <property type="entry name" value="Ribosomal_uL18_bac/plant/anim"/>
</dbReference>
<evidence type="ECO:0000313" key="9">
    <source>
        <dbReference type="Proteomes" id="UP000789390"/>
    </source>
</evidence>
<evidence type="ECO:0000256" key="5">
    <source>
        <dbReference type="ARBA" id="ARBA00023274"/>
    </source>
</evidence>
<keyword evidence="9" id="KW-1185">Reference proteome</keyword>
<keyword evidence="5" id="KW-0687">Ribonucleoprotein</keyword>
<reference evidence="8" key="1">
    <citation type="submission" date="2021-11" db="EMBL/GenBank/DDBJ databases">
        <authorList>
            <person name="Schell T."/>
        </authorList>
    </citation>
    <scope>NUCLEOTIDE SEQUENCE</scope>
    <source>
        <strain evidence="8">M5</strain>
    </source>
</reference>
<dbReference type="CDD" id="cd00432">
    <property type="entry name" value="Ribosomal_L18_L5e"/>
    <property type="match status" value="1"/>
</dbReference>
<evidence type="ECO:0000256" key="3">
    <source>
        <dbReference type="ARBA" id="ARBA00022980"/>
    </source>
</evidence>
<dbReference type="SUPFAM" id="SSF53137">
    <property type="entry name" value="Translational machinery components"/>
    <property type="match status" value="1"/>
</dbReference>
<accession>A0A8J2RQT3</accession>
<protein>
    <recommendedName>
        <fullName evidence="6">Large ribosomal subunit protein uL18m</fullName>
    </recommendedName>
    <alternativeName>
        <fullName evidence="7">39S ribosomal protein L18, mitochondrial</fullName>
    </alternativeName>
</protein>
<dbReference type="Pfam" id="PF00861">
    <property type="entry name" value="Ribosomal_L18p"/>
    <property type="match status" value="1"/>
</dbReference>
<comment type="caution">
    <text evidence="8">The sequence shown here is derived from an EMBL/GenBank/DDBJ whole genome shotgun (WGS) entry which is preliminary data.</text>
</comment>
<dbReference type="InterPro" id="IPR036967">
    <property type="entry name" value="Ribosomal_uS11_sf"/>
</dbReference>
<dbReference type="GO" id="GO:1990904">
    <property type="term" value="C:ribonucleoprotein complex"/>
    <property type="evidence" value="ECO:0007669"/>
    <property type="project" value="UniProtKB-KW"/>
</dbReference>
<dbReference type="InterPro" id="IPR057268">
    <property type="entry name" value="Ribosomal_L18"/>
</dbReference>
<dbReference type="FunFam" id="3.30.420.80:FF:000005">
    <property type="entry name" value="39S ribosomal protein L18, mitochondrial"/>
    <property type="match status" value="1"/>
</dbReference>
<sequence>MLEARIRNISLLSSVKRAYCSVNKISFEGPNSSFLPIIYNKNPRNLERLRIAPKPSGYVLDKKPVNFWHRLVIEKSNKHWNAYIEHFESGKVVSASTEEWAIKQFLRSTSDIKAAATIGKVLAQRCLECGLLEVHSDYSLDQASPKIRLILKTLEEEGIALKEPEQFLPHRHWSREAKEDPAKVYEEVQSN</sequence>
<comment type="subcellular location">
    <subcellularLocation>
        <location evidence="1">Mitochondrion</location>
    </subcellularLocation>
</comment>
<evidence type="ECO:0000256" key="7">
    <source>
        <dbReference type="ARBA" id="ARBA00082661"/>
    </source>
</evidence>
<dbReference type="OrthoDB" id="2422440at2759"/>
<dbReference type="PANTHER" id="PTHR12899:SF3">
    <property type="entry name" value="LARGE RIBOSOMAL SUBUNIT PROTEIN UL18M"/>
    <property type="match status" value="1"/>
</dbReference>
<dbReference type="GO" id="GO:0005743">
    <property type="term" value="C:mitochondrial inner membrane"/>
    <property type="evidence" value="ECO:0007669"/>
    <property type="project" value="UniProtKB-ARBA"/>
</dbReference>
<evidence type="ECO:0000256" key="4">
    <source>
        <dbReference type="ARBA" id="ARBA00023128"/>
    </source>
</evidence>
<keyword evidence="4" id="KW-0496">Mitochondrion</keyword>
<name>A0A8J2RQT3_9CRUS</name>
<evidence type="ECO:0000256" key="6">
    <source>
        <dbReference type="ARBA" id="ARBA00069051"/>
    </source>
</evidence>
<proteinExistence type="inferred from homology"/>
<evidence type="ECO:0000313" key="8">
    <source>
        <dbReference type="EMBL" id="CAH0107242.1"/>
    </source>
</evidence>
<dbReference type="Gene3D" id="3.30.420.80">
    <property type="entry name" value="Ribosomal protein S11"/>
    <property type="match status" value="1"/>
</dbReference>
<dbReference type="AlphaFoldDB" id="A0A8J2RQT3"/>
<dbReference type="Proteomes" id="UP000789390">
    <property type="component" value="Unassembled WGS sequence"/>
</dbReference>
<comment type="similarity">
    <text evidence="2">Belongs to the universal ribosomal protein uL18 family.</text>
</comment>
<keyword evidence="3" id="KW-0689">Ribosomal protein</keyword>